<gene>
    <name evidence="3" type="ORF">DPMN_100717</name>
</gene>
<feature type="transmembrane region" description="Helical" evidence="2">
    <location>
        <begin position="47"/>
        <end position="68"/>
    </location>
</feature>
<feature type="compositionally biased region" description="Basic and acidic residues" evidence="1">
    <location>
        <begin position="28"/>
        <end position="41"/>
    </location>
</feature>
<accession>A0A9D4LGF4</accession>
<organism evidence="3 4">
    <name type="scientific">Dreissena polymorpha</name>
    <name type="common">Zebra mussel</name>
    <name type="synonym">Mytilus polymorpha</name>
    <dbReference type="NCBI Taxonomy" id="45954"/>
    <lineage>
        <taxon>Eukaryota</taxon>
        <taxon>Metazoa</taxon>
        <taxon>Spiralia</taxon>
        <taxon>Lophotrochozoa</taxon>
        <taxon>Mollusca</taxon>
        <taxon>Bivalvia</taxon>
        <taxon>Autobranchia</taxon>
        <taxon>Heteroconchia</taxon>
        <taxon>Euheterodonta</taxon>
        <taxon>Imparidentia</taxon>
        <taxon>Neoheterodontei</taxon>
        <taxon>Myida</taxon>
        <taxon>Dreissenoidea</taxon>
        <taxon>Dreissenidae</taxon>
        <taxon>Dreissena</taxon>
    </lineage>
</organism>
<name>A0A9D4LGF4_DREPO</name>
<evidence type="ECO:0000313" key="3">
    <source>
        <dbReference type="EMBL" id="KAH3858098.1"/>
    </source>
</evidence>
<dbReference type="AlphaFoldDB" id="A0A9D4LGF4"/>
<keyword evidence="2" id="KW-1133">Transmembrane helix</keyword>
<comment type="caution">
    <text evidence="3">The sequence shown here is derived from an EMBL/GenBank/DDBJ whole genome shotgun (WGS) entry which is preliminary data.</text>
</comment>
<proteinExistence type="predicted"/>
<dbReference type="Proteomes" id="UP000828390">
    <property type="component" value="Unassembled WGS sequence"/>
</dbReference>
<evidence type="ECO:0000256" key="2">
    <source>
        <dbReference type="SAM" id="Phobius"/>
    </source>
</evidence>
<evidence type="ECO:0000313" key="4">
    <source>
        <dbReference type="Proteomes" id="UP000828390"/>
    </source>
</evidence>
<keyword evidence="2" id="KW-0472">Membrane</keyword>
<sequence>MAIWETIPVHSIKNKNNNNEADKEELLDDGRAGGEEGRKSQEELPEALRMIGILILAALLECALGFLLDI</sequence>
<keyword evidence="2" id="KW-0812">Transmembrane</keyword>
<protein>
    <submittedName>
        <fullName evidence="3">Uncharacterized protein</fullName>
    </submittedName>
</protein>
<keyword evidence="4" id="KW-1185">Reference proteome</keyword>
<evidence type="ECO:0000256" key="1">
    <source>
        <dbReference type="SAM" id="MobiDB-lite"/>
    </source>
</evidence>
<reference evidence="3" key="1">
    <citation type="journal article" date="2019" name="bioRxiv">
        <title>The Genome of the Zebra Mussel, Dreissena polymorpha: A Resource for Invasive Species Research.</title>
        <authorList>
            <person name="McCartney M.A."/>
            <person name="Auch B."/>
            <person name="Kono T."/>
            <person name="Mallez S."/>
            <person name="Zhang Y."/>
            <person name="Obille A."/>
            <person name="Becker A."/>
            <person name="Abrahante J.E."/>
            <person name="Garbe J."/>
            <person name="Badalamenti J.P."/>
            <person name="Herman A."/>
            <person name="Mangelson H."/>
            <person name="Liachko I."/>
            <person name="Sullivan S."/>
            <person name="Sone E.D."/>
            <person name="Koren S."/>
            <person name="Silverstein K.A.T."/>
            <person name="Beckman K.B."/>
            <person name="Gohl D.M."/>
        </authorList>
    </citation>
    <scope>NUCLEOTIDE SEQUENCE</scope>
    <source>
        <strain evidence="3">Duluth1</strain>
        <tissue evidence="3">Whole animal</tissue>
    </source>
</reference>
<dbReference type="EMBL" id="JAIWYP010000003">
    <property type="protein sequence ID" value="KAH3858098.1"/>
    <property type="molecule type" value="Genomic_DNA"/>
</dbReference>
<reference evidence="3" key="2">
    <citation type="submission" date="2020-11" db="EMBL/GenBank/DDBJ databases">
        <authorList>
            <person name="McCartney M.A."/>
            <person name="Auch B."/>
            <person name="Kono T."/>
            <person name="Mallez S."/>
            <person name="Becker A."/>
            <person name="Gohl D.M."/>
            <person name="Silverstein K.A.T."/>
            <person name="Koren S."/>
            <person name="Bechman K.B."/>
            <person name="Herman A."/>
            <person name="Abrahante J.E."/>
            <person name="Garbe J."/>
        </authorList>
    </citation>
    <scope>NUCLEOTIDE SEQUENCE</scope>
    <source>
        <strain evidence="3">Duluth1</strain>
        <tissue evidence="3">Whole animal</tissue>
    </source>
</reference>
<feature type="region of interest" description="Disordered" evidence="1">
    <location>
        <begin position="13"/>
        <end position="41"/>
    </location>
</feature>